<dbReference type="GO" id="GO:0005484">
    <property type="term" value="F:SNAP receptor activity"/>
    <property type="evidence" value="ECO:0007669"/>
    <property type="project" value="InterPro"/>
</dbReference>
<dbReference type="GO" id="GO:0031201">
    <property type="term" value="C:SNARE complex"/>
    <property type="evidence" value="ECO:0007669"/>
    <property type="project" value="TreeGrafter"/>
</dbReference>
<evidence type="ECO:0000256" key="1">
    <source>
        <dbReference type="ARBA" id="ARBA00004163"/>
    </source>
</evidence>
<evidence type="ECO:0000313" key="14">
    <source>
        <dbReference type="Proteomes" id="UP000662931"/>
    </source>
</evidence>
<feature type="domain" description="Sec20 C-terminal" evidence="12">
    <location>
        <begin position="151"/>
        <end position="241"/>
    </location>
</feature>
<dbReference type="PANTHER" id="PTHR12825">
    <property type="entry name" value="BNIP1-RELATED"/>
    <property type="match status" value="1"/>
</dbReference>
<evidence type="ECO:0000256" key="3">
    <source>
        <dbReference type="ARBA" id="ARBA00022692"/>
    </source>
</evidence>
<dbReference type="InterPro" id="IPR056173">
    <property type="entry name" value="Sec20_C"/>
</dbReference>
<keyword evidence="4" id="KW-0256">Endoplasmic reticulum</keyword>
<dbReference type="GO" id="GO:0006890">
    <property type="term" value="P:retrograde vesicle-mediated transport, Golgi to endoplasmic reticulum"/>
    <property type="evidence" value="ECO:0007669"/>
    <property type="project" value="InterPro"/>
</dbReference>
<dbReference type="PANTHER" id="PTHR12825:SF0">
    <property type="entry name" value="VESICLE TRANSPORT PROTEIN SEC20"/>
    <property type="match status" value="1"/>
</dbReference>
<comment type="similarity">
    <text evidence="9">Belongs to the SEC20 family.</text>
</comment>
<keyword evidence="14" id="KW-1185">Reference proteome</keyword>
<evidence type="ECO:0000256" key="10">
    <source>
        <dbReference type="SAM" id="MobiDB-lite"/>
    </source>
</evidence>
<dbReference type="KEGG" id="bnn:FOA43_003508"/>
<evidence type="ECO:0000256" key="8">
    <source>
        <dbReference type="ARBA" id="ARBA00023136"/>
    </source>
</evidence>
<keyword evidence="3 11" id="KW-0812">Transmembrane</keyword>
<comment type="subcellular location">
    <subcellularLocation>
        <location evidence="1">Endoplasmic reticulum membrane</location>
        <topology evidence="1">Single-pass type IV membrane protein</topology>
    </subcellularLocation>
</comment>
<reference evidence="13" key="1">
    <citation type="submission" date="2020-10" db="EMBL/GenBank/DDBJ databases">
        <authorList>
            <person name="Roach M.J.R."/>
        </authorList>
    </citation>
    <scope>NUCLEOTIDE SEQUENCE</scope>
    <source>
        <strain evidence="13">CBS 1945</strain>
    </source>
</reference>
<keyword evidence="5" id="KW-0931">ER-Golgi transport</keyword>
<evidence type="ECO:0000256" key="4">
    <source>
        <dbReference type="ARBA" id="ARBA00022824"/>
    </source>
</evidence>
<feature type="region of interest" description="Disordered" evidence="10">
    <location>
        <begin position="109"/>
        <end position="136"/>
    </location>
</feature>
<name>A0A875S887_EENNA</name>
<evidence type="ECO:0000256" key="7">
    <source>
        <dbReference type="ARBA" id="ARBA00023054"/>
    </source>
</evidence>
<evidence type="ECO:0000313" key="13">
    <source>
        <dbReference type="EMBL" id="QPG76122.1"/>
    </source>
</evidence>
<accession>A0A875S887</accession>
<dbReference type="OrthoDB" id="46868at2759"/>
<evidence type="ECO:0000256" key="9">
    <source>
        <dbReference type="ARBA" id="ARBA00037934"/>
    </source>
</evidence>
<proteinExistence type="inferred from homology"/>
<dbReference type="Proteomes" id="UP000662931">
    <property type="component" value="Chromosome 4"/>
</dbReference>
<evidence type="ECO:0000256" key="5">
    <source>
        <dbReference type="ARBA" id="ARBA00022892"/>
    </source>
</evidence>
<keyword evidence="7" id="KW-0175">Coiled coil</keyword>
<keyword evidence="2" id="KW-0813">Transport</keyword>
<evidence type="ECO:0000259" key="12">
    <source>
        <dbReference type="Pfam" id="PF03908"/>
    </source>
</evidence>
<gene>
    <name evidence="13" type="ORF">FOA43_003508</name>
</gene>
<keyword evidence="6 11" id="KW-1133">Transmembrane helix</keyword>
<dbReference type="EMBL" id="CP064815">
    <property type="protein sequence ID" value="QPG76122.1"/>
    <property type="molecule type" value="Genomic_DNA"/>
</dbReference>
<dbReference type="GO" id="GO:0005789">
    <property type="term" value="C:endoplasmic reticulum membrane"/>
    <property type="evidence" value="ECO:0007669"/>
    <property type="project" value="UniProtKB-SubCell"/>
</dbReference>
<organism evidence="13 14">
    <name type="scientific">Eeniella nana</name>
    <name type="common">Yeast</name>
    <name type="synonym">Brettanomyces nanus</name>
    <dbReference type="NCBI Taxonomy" id="13502"/>
    <lineage>
        <taxon>Eukaryota</taxon>
        <taxon>Fungi</taxon>
        <taxon>Dikarya</taxon>
        <taxon>Ascomycota</taxon>
        <taxon>Saccharomycotina</taxon>
        <taxon>Pichiomycetes</taxon>
        <taxon>Pichiales</taxon>
        <taxon>Pichiaceae</taxon>
        <taxon>Brettanomyces</taxon>
    </lineage>
</organism>
<dbReference type="InterPro" id="IPR005606">
    <property type="entry name" value="Sec20"/>
</dbReference>
<dbReference type="RefSeq" id="XP_038779687.1">
    <property type="nucleotide sequence ID" value="XM_038923759.1"/>
</dbReference>
<feature type="transmembrane region" description="Helical" evidence="11">
    <location>
        <begin position="222"/>
        <end position="238"/>
    </location>
</feature>
<evidence type="ECO:0000256" key="11">
    <source>
        <dbReference type="SAM" id="Phobius"/>
    </source>
</evidence>
<dbReference type="GeneID" id="62196908"/>
<keyword evidence="8 11" id="KW-0472">Membrane</keyword>
<dbReference type="Pfam" id="PF03908">
    <property type="entry name" value="Sec20"/>
    <property type="match status" value="1"/>
</dbReference>
<evidence type="ECO:0000256" key="6">
    <source>
        <dbReference type="ARBA" id="ARBA00022989"/>
    </source>
</evidence>
<protein>
    <recommendedName>
        <fullName evidence="12">Sec20 C-terminal domain-containing protein</fullName>
    </recommendedName>
</protein>
<dbReference type="AlphaFoldDB" id="A0A875S887"/>
<evidence type="ECO:0000256" key="2">
    <source>
        <dbReference type="ARBA" id="ARBA00022448"/>
    </source>
</evidence>
<sequence length="316" mass="36815">MTDIVTLFDRFHDLLREIETINYKLAVTKPSTFNGTLTKAVDFRSEMYDKMMELYDHTRDIIACLEYDVFSQRFQQYDDYQYEYFKLKERYQDLKVDFRKIQLESKMHELDHTEDSKEGEESEINGAESPGNFLDDEKLKDLTEQEQIFEKNKQITDKLENITTIMHGNLIAGESNLQDLGASTSVLTDLANKYGYFADILLKTNGLVKMVNESSNAERRQIYRSLYFFIFVCAYILYKRIFKRPIKLFLWLLYSFFRYTLLGGQKLVGRQEDTAKSILESVTRGLIASMDVSPTTSVPSTVSTESIVISGLRDEL</sequence>